<protein>
    <recommendedName>
        <fullName evidence="3">CRISPR system Cms protein Csm5</fullName>
    </recommendedName>
    <alternativeName>
        <fullName evidence="6">CRISPR type III A-associated protein Csm5</fullName>
    </alternativeName>
</protein>
<dbReference type="AlphaFoldDB" id="A0A075WCW2"/>
<reference evidence="8 9" key="1">
    <citation type="submission" date="2013-07" db="EMBL/GenBank/DDBJ databases">
        <title>Genome of Archaeoglobus fulgidus.</title>
        <authorList>
            <person name="Fiebig A."/>
            <person name="Birkeland N.-K."/>
        </authorList>
    </citation>
    <scope>NUCLEOTIDE SEQUENCE [LARGE SCALE GENOMIC DNA]</scope>
    <source>
        <strain evidence="8 9">DSM 8774</strain>
    </source>
</reference>
<dbReference type="EMBL" id="CP006577">
    <property type="protein sequence ID" value="AIG97432.1"/>
    <property type="molecule type" value="Genomic_DNA"/>
</dbReference>
<dbReference type="InterPro" id="IPR010173">
    <property type="entry name" value="CRISPR-assoc_Csm5"/>
</dbReference>
<evidence type="ECO:0000256" key="5">
    <source>
        <dbReference type="ARBA" id="ARBA00023118"/>
    </source>
</evidence>
<dbReference type="GO" id="GO:0003723">
    <property type="term" value="F:RNA binding"/>
    <property type="evidence" value="ECO:0007669"/>
    <property type="project" value="UniProtKB-KW"/>
</dbReference>
<dbReference type="Pfam" id="PF03787">
    <property type="entry name" value="RAMPs"/>
    <property type="match status" value="1"/>
</dbReference>
<feature type="domain" description="CRISPR type III-associated protein" evidence="7">
    <location>
        <begin position="7"/>
        <end position="293"/>
    </location>
</feature>
<dbReference type="PANTHER" id="PTHR38007">
    <property type="entry name" value="CRISPR SYSTEM CMS PROTEIN CSM5"/>
    <property type="match status" value="1"/>
</dbReference>
<dbReference type="HOGENOM" id="CLU_036878_3_0_2"/>
<organism evidence="8 9">
    <name type="scientific">Archaeoglobus fulgidus DSM 8774</name>
    <dbReference type="NCBI Taxonomy" id="1344584"/>
    <lineage>
        <taxon>Archaea</taxon>
        <taxon>Methanobacteriati</taxon>
        <taxon>Methanobacteriota</taxon>
        <taxon>Archaeoglobi</taxon>
        <taxon>Archaeoglobales</taxon>
        <taxon>Archaeoglobaceae</taxon>
        <taxon>Archaeoglobus</taxon>
    </lineage>
</organism>
<dbReference type="RefSeq" id="WP_048095164.1">
    <property type="nucleotide sequence ID" value="NZ_CP006577.1"/>
</dbReference>
<dbReference type="KEGG" id="afg:AFULGI_00006310"/>
<accession>A0A075WCW2</accession>
<dbReference type="Proteomes" id="UP000028501">
    <property type="component" value="Chromosome"/>
</dbReference>
<dbReference type="InterPro" id="IPR005537">
    <property type="entry name" value="RAMP_III_fam"/>
</dbReference>
<gene>
    <name evidence="8" type="ORF">AFULGI_00006310</name>
</gene>
<evidence type="ECO:0000256" key="3">
    <source>
        <dbReference type="ARBA" id="ARBA00016113"/>
    </source>
</evidence>
<evidence type="ECO:0000313" key="8">
    <source>
        <dbReference type="EMBL" id="AIG97432.1"/>
    </source>
</evidence>
<evidence type="ECO:0000259" key="7">
    <source>
        <dbReference type="Pfam" id="PF03787"/>
    </source>
</evidence>
<sequence length="354" mass="40613">MKIEASIETLTPVHVGSGDKYLAVDFTILDGKVIFIDIPKIFEWLAERGDNPFKVAEKIAKGDLRVEDLVDPYSFKLKEVPFTGEKRRREILRHIHTAGKLYIPGSSIKGAIRTVLLWKAVKEDTKLLNFAINTIKEETRKQRVSANLLRRLDDKLENRVFRDSNLDKKPVKKPGDPKNDLMRGLRVTDTTSFKKQRVYEVNVLGTDLSILAECIDAGDVAEVEINIDEFTVSYLNEKLDFDDVVEASMDFARELVQKELEYKRYSKETKQEFKNLLKSRGLILRLGWGVGWYSTTIGMLLITHPEFENPSKYCLRKKLGLGRKPRSMRTSRNFPATRKVTSDGKPLGWVAIYE</sequence>
<dbReference type="PANTHER" id="PTHR38007:SF1">
    <property type="entry name" value="CRISPR SYSTEM CMS PROTEIN CSM5"/>
    <property type="match status" value="1"/>
</dbReference>
<evidence type="ECO:0000313" key="9">
    <source>
        <dbReference type="Proteomes" id="UP000028501"/>
    </source>
</evidence>
<dbReference type="GO" id="GO:0051607">
    <property type="term" value="P:defense response to virus"/>
    <property type="evidence" value="ECO:0007669"/>
    <property type="project" value="UniProtKB-KW"/>
</dbReference>
<dbReference type="NCBIfam" id="TIGR01899">
    <property type="entry name" value="cas_TM1807_csm5"/>
    <property type="match status" value="1"/>
</dbReference>
<evidence type="ECO:0000256" key="6">
    <source>
        <dbReference type="ARBA" id="ARBA00031720"/>
    </source>
</evidence>
<dbReference type="GeneID" id="24794157"/>
<keyword evidence="5" id="KW-0051">Antiviral defense</keyword>
<keyword evidence="4" id="KW-0694">RNA-binding</keyword>
<comment type="function">
    <text evidence="1">This subunit might be involved in maturation of a crRNA intermediate to its mature form.</text>
</comment>
<evidence type="ECO:0000256" key="4">
    <source>
        <dbReference type="ARBA" id="ARBA00022884"/>
    </source>
</evidence>
<evidence type="ECO:0000256" key="2">
    <source>
        <dbReference type="ARBA" id="ARBA00006680"/>
    </source>
</evidence>
<evidence type="ECO:0000256" key="1">
    <source>
        <dbReference type="ARBA" id="ARBA00003088"/>
    </source>
</evidence>
<name>A0A075WCW2_ARCFL</name>
<comment type="similarity">
    <text evidence="2">Belongs to the CRISPR-associated Csm5 family.</text>
</comment>
<proteinExistence type="inferred from homology"/>